<protein>
    <recommendedName>
        <fullName evidence="3">PpiC domain-containing protein</fullName>
    </recommendedName>
</protein>
<proteinExistence type="predicted"/>
<name>A0A3G9J907_9BACL</name>
<organism evidence="1 2">
    <name type="scientific">Paenibacillus baekrokdamisoli</name>
    <dbReference type="NCBI Taxonomy" id="1712516"/>
    <lineage>
        <taxon>Bacteria</taxon>
        <taxon>Bacillati</taxon>
        <taxon>Bacillota</taxon>
        <taxon>Bacilli</taxon>
        <taxon>Bacillales</taxon>
        <taxon>Paenibacillaceae</taxon>
        <taxon>Paenibacillus</taxon>
    </lineage>
</organism>
<dbReference type="Proteomes" id="UP000275368">
    <property type="component" value="Chromosome"/>
</dbReference>
<dbReference type="AlphaFoldDB" id="A0A3G9J907"/>
<accession>A0A3G9J907</accession>
<dbReference type="EMBL" id="AP019308">
    <property type="protein sequence ID" value="BBH22311.1"/>
    <property type="molecule type" value="Genomic_DNA"/>
</dbReference>
<evidence type="ECO:0008006" key="3">
    <source>
        <dbReference type="Google" id="ProtNLM"/>
    </source>
</evidence>
<evidence type="ECO:0000313" key="2">
    <source>
        <dbReference type="Proteomes" id="UP000275368"/>
    </source>
</evidence>
<dbReference type="KEGG" id="pbk:Back11_36560"/>
<reference evidence="1 2" key="1">
    <citation type="submission" date="2018-11" db="EMBL/GenBank/DDBJ databases">
        <title>Complete genome sequence of Paenibacillus baekrokdamisoli strain KCTC 33723.</title>
        <authorList>
            <person name="Kang S.W."/>
            <person name="Lee K.C."/>
            <person name="Kim K.K."/>
            <person name="Kim J.S."/>
            <person name="Kim D.S."/>
            <person name="Ko S.H."/>
            <person name="Yang S.H."/>
            <person name="Lee J.S."/>
        </authorList>
    </citation>
    <scope>NUCLEOTIDE SEQUENCE [LARGE SCALE GENOMIC DNA]</scope>
    <source>
        <strain evidence="1 2">KCTC 33723</strain>
    </source>
</reference>
<keyword evidence="2" id="KW-1185">Reference proteome</keyword>
<sequence length="321" mass="36201">MSVNGQEASADEFSMYLDFKKALVANYFKQTYGANYTEHFWTTEYSDGTPLQKLMEEAKAQMTRTKIEQQLAQRSGVIKDIGYQSFLNEMEMENSRRSKAAANNEIVYGPISFEVQAYYSYYMSGLENATIDALRNNGIISISEEQLKRDYEINKKSKYAQQGAIDLEWATLPYGSGTAYKDKSDALVKMKQLEKAFANGASFKETAKGLGVDVIDSRITNASRRAAALEIPLALQKAEHLEVGKSSDIFDENEALHIIRCVSIGDMIIQPFDQVKDSIASQLALEKYRDIVERDVKEAAIKWNRQSGTNLMNKWIGMNSD</sequence>
<evidence type="ECO:0000313" key="1">
    <source>
        <dbReference type="EMBL" id="BBH22311.1"/>
    </source>
</evidence>
<gene>
    <name evidence="1" type="ORF">Back11_36560</name>
</gene>